<comment type="caution">
    <text evidence="2">The sequence shown here is derived from an EMBL/GenBank/DDBJ whole genome shotgun (WGS) entry which is preliminary data.</text>
</comment>
<evidence type="ECO:0000256" key="1">
    <source>
        <dbReference type="SAM" id="MobiDB-lite"/>
    </source>
</evidence>
<name>A0A4U8QB05_9FIRM</name>
<feature type="compositionally biased region" description="Gly residues" evidence="1">
    <location>
        <begin position="294"/>
        <end position="305"/>
    </location>
</feature>
<sequence precursor="true">MRRTGFLLFFLISVIVLGSGELPVQAAKRPGIQNEMVNAEEYTVSGSVKKYRMVLSPYMDPVITLNNSAMEQVKIPGEIEVLLYEKNEMDGQDSAQPALHASLPVVWSEESFQKGLAGGRDFILEGDFVLTDGQKAGIENWEEVKPQLAIRMTTAANARRLKVKWHQKNLIISYDKPWGAGQLWLEYSNDLVNWTTRNVTDSMKNDYYDVGTCMLYVPLDQVYYVRLKIMDFVYEGYTDIWKAEYATGICSKYQPSESVNPPDTDETTGNNTSNGSGSGTETETDPKETELADGGSGGDRGGGGTKEPDRRPNTPSGGGSLSSGSGNKQKPDKGNNGSGDSGQEDKNESQGKADQEVWNGSGGKADQEVGNGSESKADQEDLNGNSGKTVQGVTADPAAQPFSGRQKGTGGIETDLTQGAVSTPEDGETLEEKSEDTGIQGESSTELSSEAKENAAEFIKSNNEDSTLEQTDGKSHRKAGGAAAFTEPKPVNEAGKSNKKIVAAVFFLLAGSGMVINHKVTKH</sequence>
<organism evidence="2 3">
    <name type="scientific">Robinsoniella peoriensis</name>
    <dbReference type="NCBI Taxonomy" id="180332"/>
    <lineage>
        <taxon>Bacteria</taxon>
        <taxon>Bacillati</taxon>
        <taxon>Bacillota</taxon>
        <taxon>Clostridia</taxon>
        <taxon>Lachnospirales</taxon>
        <taxon>Lachnospiraceae</taxon>
        <taxon>Robinsoniella</taxon>
    </lineage>
</organism>
<evidence type="ECO:0000313" key="2">
    <source>
        <dbReference type="EMBL" id="TLC99055.1"/>
    </source>
</evidence>
<dbReference type="STRING" id="180332.GCA_000797495_01956"/>
<dbReference type="AlphaFoldDB" id="A0A4U8QB05"/>
<protein>
    <submittedName>
        <fullName evidence="2">Uncharacterized protein</fullName>
    </submittedName>
</protein>
<reference evidence="2 3" key="1">
    <citation type="journal article" date="2019" name="Anaerobe">
        <title>Detection of Robinsoniella peoriensis in multiple bone samples of a trauma patient.</title>
        <authorList>
            <person name="Schrottner P."/>
            <person name="Hartwich K."/>
            <person name="Bunk B."/>
            <person name="Schober I."/>
            <person name="Helbig S."/>
            <person name="Rudolph W.W."/>
            <person name="Gunzer F."/>
        </authorList>
    </citation>
    <scope>NUCLEOTIDE SEQUENCE [LARGE SCALE GENOMIC DNA]</scope>
    <source>
        <strain evidence="2 3">DSM 106044</strain>
    </source>
</reference>
<accession>A0A4U8QB05</accession>
<feature type="compositionally biased region" description="Basic and acidic residues" evidence="1">
    <location>
        <begin position="343"/>
        <end position="355"/>
    </location>
</feature>
<proteinExistence type="predicted"/>
<dbReference type="RefSeq" id="WP_138003513.1">
    <property type="nucleotide sequence ID" value="NZ_QGQD01000077.1"/>
</dbReference>
<gene>
    <name evidence="2" type="ORF">DSM106044_04034</name>
</gene>
<dbReference type="Proteomes" id="UP000306509">
    <property type="component" value="Unassembled WGS sequence"/>
</dbReference>
<evidence type="ECO:0000313" key="3">
    <source>
        <dbReference type="Proteomes" id="UP000306509"/>
    </source>
</evidence>
<feature type="compositionally biased region" description="Polar residues" evidence="1">
    <location>
        <begin position="460"/>
        <end position="470"/>
    </location>
</feature>
<keyword evidence="3" id="KW-1185">Reference proteome</keyword>
<feature type="region of interest" description="Disordered" evidence="1">
    <location>
        <begin position="254"/>
        <end position="496"/>
    </location>
</feature>
<dbReference type="EMBL" id="QGQD01000077">
    <property type="protein sequence ID" value="TLC99055.1"/>
    <property type="molecule type" value="Genomic_DNA"/>
</dbReference>
<feature type="compositionally biased region" description="Polar residues" evidence="1">
    <location>
        <begin position="382"/>
        <end position="392"/>
    </location>
</feature>
<feature type="compositionally biased region" description="Low complexity" evidence="1">
    <location>
        <begin position="267"/>
        <end position="281"/>
    </location>
</feature>